<keyword evidence="7" id="KW-1185">Reference proteome</keyword>
<dbReference type="EMBL" id="AOLO01000002">
    <property type="protein sequence ID" value="EMA04433.1"/>
    <property type="molecule type" value="Genomic_DNA"/>
</dbReference>
<dbReference type="Proteomes" id="UP000027075">
    <property type="component" value="Chromosome"/>
</dbReference>
<dbReference type="Proteomes" id="UP000299011">
    <property type="component" value="Chromosome"/>
</dbReference>
<evidence type="ECO:0000313" key="6">
    <source>
        <dbReference type="Proteomes" id="UP000006469"/>
    </source>
</evidence>
<reference evidence="2" key="5">
    <citation type="submission" date="2014-05" db="EMBL/GenBank/DDBJ databases">
        <authorList>
            <person name="Wang L."/>
            <person name="Yang H."/>
            <person name="Xiang H."/>
        </authorList>
    </citation>
    <scope>NUCLEOTIDE SEQUENCE</scope>
    <source>
        <strain evidence="2">CGMCC 1.2087</strain>
    </source>
</reference>
<evidence type="ECO:0000313" key="5">
    <source>
        <dbReference type="EMBL" id="QCQ75841.1"/>
    </source>
</evidence>
<feature type="transmembrane region" description="Helical" evidence="1">
    <location>
        <begin position="115"/>
        <end position="139"/>
    </location>
</feature>
<dbReference type="OrthoDB" id="292578at2157"/>
<reference evidence="5 9" key="6">
    <citation type="submission" date="2019-04" db="EMBL/GenBank/DDBJ databases">
        <title>Methylomes of two halophilic Archaea, Haloarcula marismortui and Haloferax mediterranei.</title>
        <authorList>
            <person name="DasSarma S."/>
            <person name="DasSarma P."/>
            <person name="DasSarma S."/>
            <person name="Fomenkov A."/>
            <person name="Vincze T."/>
            <person name="Anton B.P."/>
            <person name="Roberts R.J."/>
        </authorList>
    </citation>
    <scope>NUCLEOTIDE SEQUENCE [LARGE SCALE GENOMIC DNA]</scope>
    <source>
        <strain evidence="5">ATCC 33500</strain>
        <strain evidence="9">ATCC 33500 / DSM 1411 / JCM 8866 / NBRC 14739 / NCIMB 2177 / R-4</strain>
    </source>
</reference>
<evidence type="ECO:0000313" key="4">
    <source>
        <dbReference type="EMBL" id="EMA04433.1"/>
    </source>
</evidence>
<dbReference type="GeneID" id="40157027"/>
<reference evidence="2 6" key="2">
    <citation type="journal article" date="2012" name="J. Bacteriol.">
        <title>Complete genome sequence of the metabolically versatile halophilic archaeon Haloferax mediterranei, a poly(3-hydroxybutyrate-co-3-hydroxyvalerate) producer.</title>
        <authorList>
            <person name="Han J."/>
            <person name="Zhang F."/>
            <person name="Hou J."/>
            <person name="Liu X."/>
            <person name="Li M."/>
            <person name="Liu H."/>
            <person name="Cai L."/>
            <person name="Zhang B."/>
            <person name="Chen Y."/>
            <person name="Zhou J."/>
            <person name="Hu S."/>
            <person name="Xiang H."/>
        </authorList>
    </citation>
    <scope>NUCLEOTIDE SEQUENCE [LARGE SCALE GENOMIC DNA]</scope>
    <source>
        <strain evidence="6">ATCC 33500 / DSM 1411 / JCM 8866 / NBRC 14739 / NCIMB 2177 / R-4</strain>
        <strain evidence="2">CGMCC 1.2087</strain>
    </source>
</reference>
<feature type="transmembrane region" description="Helical" evidence="1">
    <location>
        <begin position="202"/>
        <end position="221"/>
    </location>
</feature>
<reference evidence="4 7" key="3">
    <citation type="journal article" date="2014" name="PLoS Genet.">
        <title>Phylogenetically driven sequencing of extremely halophilic archaea reveals strategies for static and dynamic osmo-response.</title>
        <authorList>
            <person name="Becker E.A."/>
            <person name="Seitzer P.M."/>
            <person name="Tritt A."/>
            <person name="Larsen D."/>
            <person name="Krusor M."/>
            <person name="Yao A.I."/>
            <person name="Wu D."/>
            <person name="Madern D."/>
            <person name="Eisen J.A."/>
            <person name="Darling A.E."/>
            <person name="Facciotti M.T."/>
        </authorList>
    </citation>
    <scope>NUCLEOTIDE SEQUENCE [LARGE SCALE GENOMIC DNA]</scope>
    <source>
        <strain evidence="4">ATCC 33500</strain>
        <strain evidence="7">ATCC 33500 / DSM 1411 / JCM 8866 / NBRC 14739 / NCIMB 2177 / R-4</strain>
    </source>
</reference>
<gene>
    <name evidence="2" type="ordered locus">HFX_1671</name>
    <name evidence="3" type="ORF">BM92_00755</name>
    <name evidence="4" type="ORF">C439_02122</name>
    <name evidence="5" type="ORF">E6P09_11380</name>
</gene>
<proteinExistence type="predicted"/>
<dbReference type="HOGENOM" id="CLU_1048090_0_0_2"/>
<dbReference type="PATRIC" id="fig|523841.21.peg.429"/>
<dbReference type="Proteomes" id="UP000011603">
    <property type="component" value="Unassembled WGS sequence"/>
</dbReference>
<feature type="transmembrane region" description="Helical" evidence="1">
    <location>
        <begin position="172"/>
        <end position="195"/>
    </location>
</feature>
<evidence type="ECO:0000313" key="3">
    <source>
        <dbReference type="EMBL" id="AHZ21272.1"/>
    </source>
</evidence>
<evidence type="ECO:0000313" key="7">
    <source>
        <dbReference type="Proteomes" id="UP000011603"/>
    </source>
</evidence>
<keyword evidence="1" id="KW-0472">Membrane</keyword>
<keyword evidence="1" id="KW-1133">Transmembrane helix</keyword>
<evidence type="ECO:0000256" key="1">
    <source>
        <dbReference type="SAM" id="Phobius"/>
    </source>
</evidence>
<feature type="transmembrane region" description="Helical" evidence="1">
    <location>
        <begin position="227"/>
        <end position="246"/>
    </location>
</feature>
<dbReference type="KEGG" id="hme:HFX_1671"/>
<dbReference type="Proteomes" id="UP000006469">
    <property type="component" value="Chromosome"/>
</dbReference>
<dbReference type="PaxDb" id="523841-HFX_1671"/>
<evidence type="ECO:0000313" key="2">
    <source>
        <dbReference type="EMBL" id="AFK19377.1"/>
    </source>
</evidence>
<accession>I3R567</accession>
<reference evidence="2" key="1">
    <citation type="journal article" date="2012" name="Appl. Environ. Microbiol.">
        <title>Identification of the haloarchaeal phasin (PhaP) that functions in polyhydroxyalkanoate accumulation and granule formation in Haloferax mediterranei.</title>
        <authorList>
            <person name="Cai S."/>
            <person name="Cai L."/>
            <person name="Liu H."/>
            <person name="Liu X."/>
            <person name="Han J."/>
            <person name="Zhou J."/>
            <person name="Xiang H."/>
        </authorList>
    </citation>
    <scope>NUCLEOTIDE SEQUENCE</scope>
    <source>
        <strain evidence="2">CGMCC 1.2087</strain>
    </source>
</reference>
<dbReference type="EMBL" id="CP039139">
    <property type="protein sequence ID" value="QCQ75841.1"/>
    <property type="molecule type" value="Genomic_DNA"/>
</dbReference>
<dbReference type="RefSeq" id="WP_004056730.1">
    <property type="nucleotide sequence ID" value="NC_017941.2"/>
</dbReference>
<dbReference type="EMBL" id="CP007551">
    <property type="protein sequence ID" value="AHZ21272.1"/>
    <property type="molecule type" value="Genomic_DNA"/>
</dbReference>
<dbReference type="eggNOG" id="arCOG09251">
    <property type="taxonomic scope" value="Archaea"/>
</dbReference>
<feature type="transmembrane region" description="Helical" evidence="1">
    <location>
        <begin position="146"/>
        <end position="166"/>
    </location>
</feature>
<reference evidence="3 8" key="4">
    <citation type="submission" date="2014-04" db="EMBL/GenBank/DDBJ databases">
        <title>Transcriptional profiles of Haloferax mediterranei on the basis of nitrogen availability.</title>
        <authorList>
            <person name="Bautista V."/>
        </authorList>
    </citation>
    <scope>NUCLEOTIDE SEQUENCE [LARGE SCALE GENOMIC DNA]</scope>
    <source>
        <strain evidence="3">ATCC 33500</strain>
        <strain evidence="8">ATCC 33500 / DSM 1411 / JCM 8866 / NBRC 14739 / NCIMB 2177 / R-4</strain>
    </source>
</reference>
<name>I3R567_HALMT</name>
<evidence type="ECO:0000313" key="8">
    <source>
        <dbReference type="Proteomes" id="UP000027075"/>
    </source>
</evidence>
<keyword evidence="1" id="KW-0812">Transmembrane</keyword>
<organism evidence="2 6">
    <name type="scientific">Haloferax mediterranei (strain ATCC 33500 / DSM 1411 / JCM 8866 / NBRC 14739 / NCIMB 2177 / R-4)</name>
    <name type="common">Halobacterium mediterranei</name>
    <dbReference type="NCBI Taxonomy" id="523841"/>
    <lineage>
        <taxon>Archaea</taxon>
        <taxon>Methanobacteriati</taxon>
        <taxon>Methanobacteriota</taxon>
        <taxon>Stenosarchaea group</taxon>
        <taxon>Halobacteria</taxon>
        <taxon>Halobacteriales</taxon>
        <taxon>Haloferacaceae</taxon>
        <taxon>Haloferax</taxon>
    </lineage>
</organism>
<sequence length="265" mass="26892">MSARTRSLLVFVLVLGALGAAGSYGLAYDSHLGQHAVSLALEPAEPGDESTITDVDDLPPAAAEMVRSGVEDGHATIYRDDRDDVTESLESLSGYVRVDGETYRVFQAADENMTLFGPLLTLTALFLSMGVLGIGVAALRTGAFRPLSIAASLSIPGVALAIDVAVTLLDSMVAFSGGVDLPVVPAATGLVVVGVAARKRKWALALSVFLAVMVTAAFADVLGGTSLGPIGTLAPGIPLFVLGYVLGGEQSSDDSAGVDASAASA</sequence>
<dbReference type="EMBL" id="CP001868">
    <property type="protein sequence ID" value="AFK19377.1"/>
    <property type="molecule type" value="Genomic_DNA"/>
</dbReference>
<protein>
    <submittedName>
        <fullName evidence="2">Uncharacterized protein</fullName>
    </submittedName>
</protein>
<dbReference type="AlphaFoldDB" id="I3R567"/>
<evidence type="ECO:0000313" key="9">
    <source>
        <dbReference type="Proteomes" id="UP000299011"/>
    </source>
</evidence>